<dbReference type="Pfam" id="PF09084">
    <property type="entry name" value="NMT1"/>
    <property type="match status" value="1"/>
</dbReference>
<name>A0A852WCR3_9MICO</name>
<comment type="subcellular location">
    <subcellularLocation>
        <location evidence="1">Periplasm</location>
    </subcellularLocation>
</comment>
<comment type="caution">
    <text evidence="6">The sequence shown here is derived from an EMBL/GenBank/DDBJ whole genome shotgun (WGS) entry which is preliminary data.</text>
</comment>
<evidence type="ECO:0000256" key="1">
    <source>
        <dbReference type="ARBA" id="ARBA00004418"/>
    </source>
</evidence>
<dbReference type="PROSITE" id="PS51257">
    <property type="entry name" value="PROKAR_LIPOPROTEIN"/>
    <property type="match status" value="1"/>
</dbReference>
<protein>
    <submittedName>
        <fullName evidence="6">NitT/TauT family transport system substrate-binding protein</fullName>
    </submittedName>
</protein>
<dbReference type="GO" id="GO:0042597">
    <property type="term" value="C:periplasmic space"/>
    <property type="evidence" value="ECO:0007669"/>
    <property type="project" value="UniProtKB-SubCell"/>
</dbReference>
<accession>A0A852WCR3</accession>
<dbReference type="SUPFAM" id="SSF53850">
    <property type="entry name" value="Periplasmic binding protein-like II"/>
    <property type="match status" value="1"/>
</dbReference>
<keyword evidence="3 4" id="KW-0732">Signal</keyword>
<evidence type="ECO:0000256" key="4">
    <source>
        <dbReference type="SAM" id="SignalP"/>
    </source>
</evidence>
<dbReference type="PANTHER" id="PTHR30024">
    <property type="entry name" value="ALIPHATIC SULFONATES-BINDING PROTEIN-RELATED"/>
    <property type="match status" value="1"/>
</dbReference>
<dbReference type="PANTHER" id="PTHR30024:SF47">
    <property type="entry name" value="TAURINE-BINDING PERIPLASMIC PROTEIN"/>
    <property type="match status" value="1"/>
</dbReference>
<feature type="chain" id="PRO_5038475153" evidence="4">
    <location>
        <begin position="25"/>
        <end position="361"/>
    </location>
</feature>
<dbReference type="Gene3D" id="3.40.190.10">
    <property type="entry name" value="Periplasmic binding protein-like II"/>
    <property type="match status" value="2"/>
</dbReference>
<organism evidence="6 7">
    <name type="scientific">Pedococcus badiiscoriae</name>
    <dbReference type="NCBI Taxonomy" id="642776"/>
    <lineage>
        <taxon>Bacteria</taxon>
        <taxon>Bacillati</taxon>
        <taxon>Actinomycetota</taxon>
        <taxon>Actinomycetes</taxon>
        <taxon>Micrococcales</taxon>
        <taxon>Intrasporangiaceae</taxon>
        <taxon>Pedococcus</taxon>
    </lineage>
</organism>
<dbReference type="Proteomes" id="UP000573599">
    <property type="component" value="Unassembled WGS sequence"/>
</dbReference>
<dbReference type="GO" id="GO:0042918">
    <property type="term" value="P:alkanesulfonate transmembrane transport"/>
    <property type="evidence" value="ECO:0007669"/>
    <property type="project" value="TreeGrafter"/>
</dbReference>
<dbReference type="EMBL" id="JACCAB010000001">
    <property type="protein sequence ID" value="NYG06818.1"/>
    <property type="molecule type" value="Genomic_DNA"/>
</dbReference>
<proteinExistence type="inferred from homology"/>
<dbReference type="InterPro" id="IPR015168">
    <property type="entry name" value="SsuA/THI5"/>
</dbReference>
<reference evidence="6 7" key="1">
    <citation type="submission" date="2020-07" db="EMBL/GenBank/DDBJ databases">
        <title>Sequencing the genomes of 1000 actinobacteria strains.</title>
        <authorList>
            <person name="Klenk H.-P."/>
        </authorList>
    </citation>
    <scope>NUCLEOTIDE SEQUENCE [LARGE SCALE GENOMIC DNA]</scope>
    <source>
        <strain evidence="6 7">DSM 23987</strain>
    </source>
</reference>
<evidence type="ECO:0000256" key="3">
    <source>
        <dbReference type="ARBA" id="ARBA00022729"/>
    </source>
</evidence>
<sequence>MSTTQRFATLGVALLAASSLAACANNASGSSGAAAGGGSSSSSSAAANAPQVTIMVGGMSKQIYLPFMLAKRLGYYDKAGVNVNLIDEPAGGDATQNMLAGQVQGVGGFYDHNIALQAQGKSSEAVVSMLQIPGEVELCRSDLKGKVKSPADFKGRSLGITDTGSSTDFLTQYLSKKNGVDPTQETRRGVGAGQTFIAAMKQKAIDCGMTTEPTVSKALSDGTAFILLDMRTADGSKAALGGTYPATSLYMPVDWVNAHKDTVQKLVNAYVATLKWIQGHTGAQIADQMPADYYSGVGKAAYVKALDSERGIFNPTGLMPADGPPTCLAVLSEFNPKVKGKAIDLSKTYTNDFVQAATPIS</sequence>
<comment type="similarity">
    <text evidence="2">Belongs to the bacterial solute-binding protein SsuA/TauA family.</text>
</comment>
<evidence type="ECO:0000259" key="5">
    <source>
        <dbReference type="Pfam" id="PF09084"/>
    </source>
</evidence>
<dbReference type="AlphaFoldDB" id="A0A852WCR3"/>
<dbReference type="RefSeq" id="WP_179421246.1">
    <property type="nucleotide sequence ID" value="NZ_JACCAB010000001.1"/>
</dbReference>
<evidence type="ECO:0000313" key="7">
    <source>
        <dbReference type="Proteomes" id="UP000573599"/>
    </source>
</evidence>
<evidence type="ECO:0000313" key="6">
    <source>
        <dbReference type="EMBL" id="NYG06818.1"/>
    </source>
</evidence>
<keyword evidence="7" id="KW-1185">Reference proteome</keyword>
<feature type="domain" description="SsuA/THI5-like" evidence="5">
    <location>
        <begin position="65"/>
        <end position="277"/>
    </location>
</feature>
<feature type="signal peptide" evidence="4">
    <location>
        <begin position="1"/>
        <end position="24"/>
    </location>
</feature>
<evidence type="ECO:0000256" key="2">
    <source>
        <dbReference type="ARBA" id="ARBA00010742"/>
    </source>
</evidence>
<gene>
    <name evidence="6" type="ORF">BJ986_001305</name>
</gene>